<protein>
    <submittedName>
        <fullName evidence="1">Uncharacterized protein</fullName>
    </submittedName>
</protein>
<accession>A0A0B7N4I8</accession>
<dbReference type="EMBL" id="LN727601">
    <property type="protein sequence ID" value="CEP12317.1"/>
    <property type="molecule type" value="Genomic_DNA"/>
</dbReference>
<dbReference type="Proteomes" id="UP000054107">
    <property type="component" value="Unassembled WGS sequence"/>
</dbReference>
<reference evidence="1 2" key="1">
    <citation type="submission" date="2014-09" db="EMBL/GenBank/DDBJ databases">
        <authorList>
            <person name="Ellenberger Sabrina"/>
        </authorList>
    </citation>
    <scope>NUCLEOTIDE SEQUENCE [LARGE SCALE GENOMIC DNA]</scope>
    <source>
        <strain evidence="1 2">CBS 412.66</strain>
    </source>
</reference>
<evidence type="ECO:0000313" key="1">
    <source>
        <dbReference type="EMBL" id="CEP12317.1"/>
    </source>
</evidence>
<dbReference type="AlphaFoldDB" id="A0A0B7N4I8"/>
<proteinExistence type="predicted"/>
<sequence length="207" mass="23969">MFMTIKVWNKQVNSSLSVPIIDSLYDDIEGIIVQGNIEYIQVSLELTRFSFDNRDGPLSFSSKKRKQSVQDWHERRKTGCKPDMTIRAAGRSKVLEFGAAEAAAYYNGHMDRKYMFESQVQLLKLLKDMAHYLNEYVNWDQGKRSRIEVVGFVESALVIEFLTLYSPKEYICCLKKSKPFEIGDSINKFPKTLEVIAMSLKMKLRVE</sequence>
<organism evidence="1 2">
    <name type="scientific">Parasitella parasitica</name>
    <dbReference type="NCBI Taxonomy" id="35722"/>
    <lineage>
        <taxon>Eukaryota</taxon>
        <taxon>Fungi</taxon>
        <taxon>Fungi incertae sedis</taxon>
        <taxon>Mucoromycota</taxon>
        <taxon>Mucoromycotina</taxon>
        <taxon>Mucoromycetes</taxon>
        <taxon>Mucorales</taxon>
        <taxon>Mucorineae</taxon>
        <taxon>Mucoraceae</taxon>
        <taxon>Parasitella</taxon>
    </lineage>
</organism>
<name>A0A0B7N4I8_9FUNG</name>
<evidence type="ECO:0000313" key="2">
    <source>
        <dbReference type="Proteomes" id="UP000054107"/>
    </source>
</evidence>
<dbReference type="OrthoDB" id="2283746at2759"/>
<gene>
    <name evidence="1" type="primary">PARPA_06251.1 scaffold 21360</name>
</gene>
<keyword evidence="2" id="KW-1185">Reference proteome</keyword>